<dbReference type="GO" id="GO:0030973">
    <property type="term" value="F:molybdate ion binding"/>
    <property type="evidence" value="ECO:0007669"/>
    <property type="project" value="TreeGrafter"/>
</dbReference>
<dbReference type="RefSeq" id="WP_203743907.1">
    <property type="nucleotide sequence ID" value="NZ_BAAAUC010000001.1"/>
</dbReference>
<dbReference type="InterPro" id="IPR002035">
    <property type="entry name" value="VWF_A"/>
</dbReference>
<keyword evidence="1" id="KW-0472">Membrane</keyword>
<dbReference type="Proteomes" id="UP000619479">
    <property type="component" value="Unassembled WGS sequence"/>
</dbReference>
<dbReference type="Pfam" id="PF13519">
    <property type="entry name" value="VWA_2"/>
    <property type="match status" value="1"/>
</dbReference>
<dbReference type="PANTHER" id="PTHR30632">
    <property type="entry name" value="MOLYBDATE-BINDING PERIPLASMIC PROTEIN"/>
    <property type="match status" value="1"/>
</dbReference>
<feature type="domain" description="VWFA" evidence="2">
    <location>
        <begin position="403"/>
        <end position="600"/>
    </location>
</feature>
<dbReference type="SUPFAM" id="SSF53300">
    <property type="entry name" value="vWA-like"/>
    <property type="match status" value="1"/>
</dbReference>
<dbReference type="Pfam" id="PF13531">
    <property type="entry name" value="SBP_bac_11"/>
    <property type="match status" value="1"/>
</dbReference>
<dbReference type="PANTHER" id="PTHR30632:SF0">
    <property type="entry name" value="SULFATE-BINDING PROTEIN"/>
    <property type="match status" value="1"/>
</dbReference>
<organism evidence="3 4">
    <name type="scientific">Actinoplanes cyaneus</name>
    <dbReference type="NCBI Taxonomy" id="52696"/>
    <lineage>
        <taxon>Bacteria</taxon>
        <taxon>Bacillati</taxon>
        <taxon>Actinomycetota</taxon>
        <taxon>Actinomycetes</taxon>
        <taxon>Micromonosporales</taxon>
        <taxon>Micromonosporaceae</taxon>
        <taxon>Actinoplanes</taxon>
    </lineage>
</organism>
<keyword evidence="1" id="KW-1133">Transmembrane helix</keyword>
<keyword evidence="4" id="KW-1185">Reference proteome</keyword>
<evidence type="ECO:0000313" key="4">
    <source>
        <dbReference type="Proteomes" id="UP000619479"/>
    </source>
</evidence>
<comment type="caution">
    <text evidence="3">The sequence shown here is derived from an EMBL/GenBank/DDBJ whole genome shotgun (WGS) entry which is preliminary data.</text>
</comment>
<keyword evidence="1" id="KW-0812">Transmembrane</keyword>
<dbReference type="InterPro" id="IPR036465">
    <property type="entry name" value="vWFA_dom_sf"/>
</dbReference>
<dbReference type="SMART" id="SM00327">
    <property type="entry name" value="VWA"/>
    <property type="match status" value="1"/>
</dbReference>
<evidence type="ECO:0000313" key="3">
    <source>
        <dbReference type="EMBL" id="GID66843.1"/>
    </source>
</evidence>
<dbReference type="PROSITE" id="PS50234">
    <property type="entry name" value="VWFA"/>
    <property type="match status" value="1"/>
</dbReference>
<name>A0A919IK14_9ACTN</name>
<dbReference type="GO" id="GO:0015689">
    <property type="term" value="P:molybdate ion transport"/>
    <property type="evidence" value="ECO:0007669"/>
    <property type="project" value="TreeGrafter"/>
</dbReference>
<dbReference type="SUPFAM" id="SSF53850">
    <property type="entry name" value="Periplasmic binding protein-like II"/>
    <property type="match status" value="1"/>
</dbReference>
<protein>
    <submittedName>
        <fullName evidence="3">VWA domain-containing protein</fullName>
    </submittedName>
</protein>
<evidence type="ECO:0000256" key="1">
    <source>
        <dbReference type="SAM" id="Phobius"/>
    </source>
</evidence>
<feature type="transmembrane region" description="Helical" evidence="1">
    <location>
        <begin position="12"/>
        <end position="32"/>
    </location>
</feature>
<dbReference type="InterPro" id="IPR050682">
    <property type="entry name" value="ModA/WtpA"/>
</dbReference>
<evidence type="ECO:0000259" key="2">
    <source>
        <dbReference type="PROSITE" id="PS50234"/>
    </source>
</evidence>
<dbReference type="Gene3D" id="3.40.50.410">
    <property type="entry name" value="von Willebrand factor, type A domain"/>
    <property type="match status" value="1"/>
</dbReference>
<reference evidence="3" key="1">
    <citation type="submission" date="2021-01" db="EMBL/GenBank/DDBJ databases">
        <title>Whole genome shotgun sequence of Actinoplanes cyaneus NBRC 14990.</title>
        <authorList>
            <person name="Komaki H."/>
            <person name="Tamura T."/>
        </authorList>
    </citation>
    <scope>NUCLEOTIDE SEQUENCE</scope>
    <source>
        <strain evidence="3">NBRC 14990</strain>
    </source>
</reference>
<accession>A0A919IK14</accession>
<gene>
    <name evidence="3" type="ORF">Acy02nite_47240</name>
</gene>
<proteinExistence type="predicted"/>
<dbReference type="AlphaFoldDB" id="A0A919IK14"/>
<dbReference type="EMBL" id="BOMH01000036">
    <property type="protein sequence ID" value="GID66843.1"/>
    <property type="molecule type" value="Genomic_DNA"/>
</dbReference>
<sequence length="604" mass="63602">MEVVPLGKRAYAVGLGAGLAGILTVALLWQGYEKTDPADPPPTAACGTKITVMSSTEKSKLLEQMAARFTAQKSCYTVTIKAEASGDAMAALAGSLTSGSGSGDDVPEVWTPASSAWFRLLAQRTGRPEQELITGNLGAVTQTPLVIALPKPIADTLNKPGDPVTWAKILTMASDPAAWQAVSGGKFGPFTLGKTNPHLSTAGLTSLLGEYAALSTTNPGSVSPADIADTALQGKLETLEHATIHYGETTLDYLCKLAAADAESGTKALTYVSAVPVEEKSVYEYNTGDRDWCDNKAKPAVPLVPVIPAEGTIMSDSPYGVMAGADAEQAALAGQFFSWLRDSAQQQSFTQAGFRGLAGDLDAAVASQLTVAQSPLTRFVAVPSGPVLDGVLTSWEKIRKPARVLLVVDVSSSMKYRLDADVDAKPGEDSRLKRVKDALTAAVADFGKRDEVGLWTFSGDSNSSADPYTEVLAPGPIAAQSEQLSLEFQNMTANGATALYVTTRAAHDWLEKNTEGSYIKAVIVLTDGANAYKGDRFYTEAQLRKAIDATGVGNPVRVFTIGYGANEQMLEQLDVIASVSGGGSYPAKDREAIQTVLREVISNF</sequence>